<protein>
    <submittedName>
        <fullName evidence="14">T-cell immunoglobulin and mucin domain containing 2</fullName>
    </submittedName>
</protein>
<name>A0ABK0LHX4_RAT</name>
<feature type="domain" description="Ig-like" evidence="13">
    <location>
        <begin position="50"/>
        <end position="144"/>
    </location>
</feature>
<dbReference type="InterPro" id="IPR013783">
    <property type="entry name" value="Ig-like_fold"/>
</dbReference>
<dbReference type="InterPro" id="IPR007110">
    <property type="entry name" value="Ig-like_dom"/>
</dbReference>
<evidence type="ECO:0000259" key="13">
    <source>
        <dbReference type="PROSITE" id="PS50835"/>
    </source>
</evidence>
<reference evidence="14" key="3">
    <citation type="submission" date="2025-09" db="UniProtKB">
        <authorList>
            <consortium name="Ensembl"/>
        </authorList>
    </citation>
    <scope>IDENTIFICATION</scope>
    <source>
        <strain evidence="14">Brown Norway</strain>
    </source>
</reference>
<evidence type="ECO:0000256" key="6">
    <source>
        <dbReference type="ARBA" id="ARBA00023136"/>
    </source>
</evidence>
<dbReference type="GeneTree" id="ENSGT00940000159345"/>
<keyword evidence="2" id="KW-1003">Cell membrane</keyword>
<reference evidence="14" key="1">
    <citation type="submission" date="2024-01" db="EMBL/GenBank/DDBJ databases">
        <title>GRCr8: a new rat reference genome assembly contstructed from accurate long reads and long range scaffolding.</title>
        <authorList>
            <person name="Doris P.A."/>
            <person name="Kalbfleisch T."/>
            <person name="Li K."/>
            <person name="Howe K."/>
            <person name="Wood J."/>
        </authorList>
    </citation>
    <scope>NUCLEOTIDE SEQUENCE [LARGE SCALE GENOMIC DNA]</scope>
    <source>
        <strain evidence="14">Brown Norway</strain>
    </source>
</reference>
<dbReference type="CDD" id="cd20982">
    <property type="entry name" value="IgV_TIM-3_like"/>
    <property type="match status" value="1"/>
</dbReference>
<dbReference type="SMART" id="SM00409">
    <property type="entry name" value="IG"/>
    <property type="match status" value="1"/>
</dbReference>
<dbReference type="RGD" id="1359571">
    <property type="gene designation" value="Timd2"/>
</dbReference>
<evidence type="ECO:0000313" key="14">
    <source>
        <dbReference type="Ensembl" id="ENSRNOP00000103961.1"/>
    </source>
</evidence>
<evidence type="ECO:0000256" key="4">
    <source>
        <dbReference type="ARBA" id="ARBA00022729"/>
    </source>
</evidence>
<dbReference type="Ensembl" id="ENSRNOT00000125994.1">
    <property type="protein sequence ID" value="ENSRNOP00000103961.1"/>
    <property type="gene ID" value="ENSRNOG00000021345.7"/>
</dbReference>
<keyword evidence="3 12" id="KW-0812">Transmembrane</keyword>
<dbReference type="InterPro" id="IPR036179">
    <property type="entry name" value="Ig-like_dom_sf"/>
</dbReference>
<dbReference type="PANTHER" id="PTHR47009:SF1">
    <property type="entry name" value="HEPATITIS A VIRUS CELLULAR RECEPTOR 1"/>
    <property type="match status" value="1"/>
</dbReference>
<keyword evidence="8" id="KW-0325">Glycoprotein</keyword>
<keyword evidence="6 12" id="KW-0472">Membrane</keyword>
<dbReference type="InterPro" id="IPR052331">
    <property type="entry name" value="TIM_domain-containing_protein"/>
</dbReference>
<feature type="compositionally biased region" description="Low complexity" evidence="11">
    <location>
        <begin position="170"/>
        <end position="249"/>
    </location>
</feature>
<feature type="compositionally biased region" description="Polar residues" evidence="11">
    <location>
        <begin position="256"/>
        <end position="294"/>
    </location>
</feature>
<evidence type="ECO:0000256" key="5">
    <source>
        <dbReference type="ARBA" id="ARBA00022989"/>
    </source>
</evidence>
<keyword evidence="7" id="KW-1015">Disulfide bond</keyword>
<reference evidence="14" key="2">
    <citation type="submission" date="2025-08" db="UniProtKB">
        <authorList>
            <consortium name="Ensembl"/>
        </authorList>
    </citation>
    <scope>IDENTIFICATION</scope>
    <source>
        <strain evidence="14">Brown Norway</strain>
    </source>
</reference>
<dbReference type="InterPro" id="IPR003599">
    <property type="entry name" value="Ig_sub"/>
</dbReference>
<dbReference type="Gene3D" id="2.60.40.10">
    <property type="entry name" value="Immunoglobulins"/>
    <property type="match status" value="1"/>
</dbReference>
<evidence type="ECO:0000256" key="10">
    <source>
        <dbReference type="ARBA" id="ARBA00038203"/>
    </source>
</evidence>
<dbReference type="PROSITE" id="PS50835">
    <property type="entry name" value="IG_LIKE"/>
    <property type="match status" value="1"/>
</dbReference>
<comment type="subcellular location">
    <subcellularLocation>
        <location evidence="1">Cell membrane</location>
        <topology evidence="1">Single-pass type I membrane protein</topology>
    </subcellularLocation>
</comment>
<evidence type="ECO:0000256" key="3">
    <source>
        <dbReference type="ARBA" id="ARBA00022692"/>
    </source>
</evidence>
<dbReference type="Proteomes" id="UP000002494">
    <property type="component" value="Chromosome 10"/>
</dbReference>
<evidence type="ECO:0000256" key="7">
    <source>
        <dbReference type="ARBA" id="ARBA00023157"/>
    </source>
</evidence>
<evidence type="ECO:0000256" key="2">
    <source>
        <dbReference type="ARBA" id="ARBA00022475"/>
    </source>
</evidence>
<evidence type="ECO:0000256" key="11">
    <source>
        <dbReference type="SAM" id="MobiDB-lite"/>
    </source>
</evidence>
<evidence type="ECO:0000313" key="15">
    <source>
        <dbReference type="Proteomes" id="UP000002494"/>
    </source>
</evidence>
<keyword evidence="15" id="KW-1185">Reference proteome</keyword>
<dbReference type="Pfam" id="PF07686">
    <property type="entry name" value="V-set"/>
    <property type="match status" value="1"/>
</dbReference>
<comment type="similarity">
    <text evidence="10">Belongs to the immunoglobulin superfamily. TIM family.</text>
</comment>
<evidence type="ECO:0000256" key="8">
    <source>
        <dbReference type="ARBA" id="ARBA00023180"/>
    </source>
</evidence>
<keyword evidence="4" id="KW-0732">Signal</keyword>
<dbReference type="InterPro" id="IPR013106">
    <property type="entry name" value="Ig_V-set"/>
</dbReference>
<evidence type="ECO:0000256" key="9">
    <source>
        <dbReference type="ARBA" id="ARBA00023319"/>
    </source>
</evidence>
<feature type="region of interest" description="Disordered" evidence="11">
    <location>
        <begin position="162"/>
        <end position="305"/>
    </location>
</feature>
<keyword evidence="5 12" id="KW-1133">Transmembrane helix</keyword>
<gene>
    <name evidence="14" type="primary">Timd2</name>
</gene>
<organism evidence="14 15">
    <name type="scientific">Rattus norvegicus</name>
    <name type="common">Rat</name>
    <dbReference type="NCBI Taxonomy" id="10116"/>
    <lineage>
        <taxon>Eukaryota</taxon>
        <taxon>Metazoa</taxon>
        <taxon>Chordata</taxon>
        <taxon>Craniata</taxon>
        <taxon>Vertebrata</taxon>
        <taxon>Euteleostomi</taxon>
        <taxon>Mammalia</taxon>
        <taxon>Eutheria</taxon>
        <taxon>Euarchontoglires</taxon>
        <taxon>Glires</taxon>
        <taxon>Rodentia</taxon>
        <taxon>Myomorpha</taxon>
        <taxon>Muroidea</taxon>
        <taxon>Muridae</taxon>
        <taxon>Murinae</taxon>
        <taxon>Rattus</taxon>
    </lineage>
</organism>
<sequence length="383" mass="42262">MTLCVLGERRALTKEKAQGAKRLASLTAEFEVNTMVQLQVFISGLLLLLPGAVASYTVVQGHSVTLPCIYSTTYRDEMVPTCWGRGECRSSYCTRSLIWTNGYKVTYQRSNRYQLKGNISEGNVSLTIENTVVSDSGPYCCIAEIPGAFYFVDYLLEVKAELPTSPPTRPTNTGRPTTTRPTNTGRPTTTRPTNTGRPTTTERPTTTGRPTTTERPTTTGRPTTISTRSTHVPTSTRVSTSTPPTPEQTQTHRSEATTYYPDQTTAEVTEAPSHTPTDWNNTATSSDDSWNSDTEAIPPQKLQRNPTKGFYVGMSFAALLLLLLASTVAITRYMVMRKNSGSLRFVAFPVSKIGASQNKVVEQARIEDEVYIIEDSPYFEEES</sequence>
<dbReference type="PANTHER" id="PTHR47009">
    <property type="entry name" value="HEPATITIS A VIRUS CELLULAR RECEPTOR 1 HOMOLOG"/>
    <property type="match status" value="1"/>
</dbReference>
<evidence type="ECO:0000256" key="12">
    <source>
        <dbReference type="SAM" id="Phobius"/>
    </source>
</evidence>
<accession>A0ABK0LHX4</accession>
<dbReference type="SUPFAM" id="SSF48726">
    <property type="entry name" value="Immunoglobulin"/>
    <property type="match status" value="1"/>
</dbReference>
<feature type="transmembrane region" description="Helical" evidence="12">
    <location>
        <begin position="310"/>
        <end position="335"/>
    </location>
</feature>
<evidence type="ECO:0000256" key="1">
    <source>
        <dbReference type="ARBA" id="ARBA00004251"/>
    </source>
</evidence>
<keyword evidence="9" id="KW-0393">Immunoglobulin domain</keyword>
<proteinExistence type="inferred from homology"/>